<dbReference type="InterPro" id="IPR036770">
    <property type="entry name" value="Ankyrin_rpt-contain_sf"/>
</dbReference>
<organism evidence="1">
    <name type="scientific">marine sediment metagenome</name>
    <dbReference type="NCBI Taxonomy" id="412755"/>
    <lineage>
        <taxon>unclassified sequences</taxon>
        <taxon>metagenomes</taxon>
        <taxon>ecological metagenomes</taxon>
    </lineage>
</organism>
<gene>
    <name evidence="1" type="ORF">S01H1_83472</name>
</gene>
<evidence type="ECO:0000313" key="1">
    <source>
        <dbReference type="EMBL" id="GAG45474.1"/>
    </source>
</evidence>
<comment type="caution">
    <text evidence="1">The sequence shown here is derived from an EMBL/GenBank/DDBJ whole genome shotgun (WGS) entry which is preliminary data.</text>
</comment>
<dbReference type="SUPFAM" id="SSF48403">
    <property type="entry name" value="Ankyrin repeat"/>
    <property type="match status" value="1"/>
</dbReference>
<feature type="non-terminal residue" evidence="1">
    <location>
        <position position="117"/>
    </location>
</feature>
<dbReference type="AlphaFoldDB" id="X0XQN8"/>
<reference evidence="1" key="1">
    <citation type="journal article" date="2014" name="Front. Microbiol.">
        <title>High frequency of phylogenetically diverse reductive dehalogenase-homologous genes in deep subseafloor sedimentary metagenomes.</title>
        <authorList>
            <person name="Kawai M."/>
            <person name="Futagami T."/>
            <person name="Toyoda A."/>
            <person name="Takaki Y."/>
            <person name="Nishi S."/>
            <person name="Hori S."/>
            <person name="Arai W."/>
            <person name="Tsubouchi T."/>
            <person name="Morono Y."/>
            <person name="Uchiyama I."/>
            <person name="Ito T."/>
            <person name="Fujiyama A."/>
            <person name="Inagaki F."/>
            <person name="Takami H."/>
        </authorList>
    </citation>
    <scope>NUCLEOTIDE SEQUENCE</scope>
    <source>
        <strain evidence="1">Expedition CK06-06</strain>
    </source>
</reference>
<proteinExistence type="predicted"/>
<name>X0XQN8_9ZZZZ</name>
<accession>X0XQN8</accession>
<sequence>MDGINKNDIYEFCKIDDLDNIKKLLDTFNEQDLSVLGNYPFNEGLKLYSIVQVCSYFGSFRCLKYFLSKCLNVNGLRNNVPVTQLPPCSIICHGVPEKCLDKKSVPNIYNRIYKLLI</sequence>
<protein>
    <submittedName>
        <fullName evidence="1">Uncharacterized protein</fullName>
    </submittedName>
</protein>
<dbReference type="EMBL" id="BARS01056754">
    <property type="protein sequence ID" value="GAG45474.1"/>
    <property type="molecule type" value="Genomic_DNA"/>
</dbReference>